<keyword evidence="5 7" id="KW-0472">Membrane</keyword>
<keyword evidence="10" id="KW-1185">Reference proteome</keyword>
<sequence length="231" mass="25585">MTKHAWVLPLQWLWLFSLLLVSLVILWDQGLLQVMFATDNTYLCPFMVALFLLTCLHCGYRSLFLAQQIQVLVAWPQRHPHKTADSLIFGYLQELQALPQPQDKQLTAELLGEALRGQHQVGWFITGLLIKLGLLGTVVGFVMMLGSMTELSSLDIAQVQTLMQQMTQGMKIALNTTIIGLVASSLLGLQYLILDRTADQILIAAIQASQLPLATETLEANTNPEVADGTV</sequence>
<dbReference type="AlphaFoldDB" id="A0A1T4VYZ1"/>
<keyword evidence="4 7" id="KW-1133">Transmembrane helix</keyword>
<dbReference type="GO" id="GO:0015031">
    <property type="term" value="P:protein transport"/>
    <property type="evidence" value="ECO:0007669"/>
    <property type="project" value="UniProtKB-KW"/>
</dbReference>
<reference evidence="9 10" key="1">
    <citation type="submission" date="2017-02" db="EMBL/GenBank/DDBJ databases">
        <authorList>
            <person name="Peterson S.W."/>
        </authorList>
    </citation>
    <scope>NUCLEOTIDE SEQUENCE [LARGE SCALE GENOMIC DNA]</scope>
    <source>
        <strain evidence="9 10">ATCC 49788</strain>
    </source>
</reference>
<proteinExistence type="inferred from homology"/>
<dbReference type="Proteomes" id="UP000190460">
    <property type="component" value="Unassembled WGS sequence"/>
</dbReference>
<feature type="transmembrane region" description="Helical" evidence="7">
    <location>
        <begin position="172"/>
        <end position="194"/>
    </location>
</feature>
<gene>
    <name evidence="9" type="ORF">SAMN02745130_00685</name>
</gene>
<dbReference type="InterPro" id="IPR002898">
    <property type="entry name" value="MotA_ExbB_proton_chnl"/>
</dbReference>
<feature type="transmembrane region" description="Helical" evidence="7">
    <location>
        <begin position="121"/>
        <end position="145"/>
    </location>
</feature>
<keyword evidence="6" id="KW-0653">Protein transport</keyword>
<keyword evidence="6" id="KW-0813">Transport</keyword>
<dbReference type="GO" id="GO:0005886">
    <property type="term" value="C:plasma membrane"/>
    <property type="evidence" value="ECO:0007669"/>
    <property type="project" value="UniProtKB-SubCell"/>
</dbReference>
<feature type="transmembrane region" description="Helical" evidence="7">
    <location>
        <begin position="42"/>
        <end position="60"/>
    </location>
</feature>
<organism evidence="9 10">
    <name type="scientific">Thiothrix eikelboomii</name>
    <dbReference type="NCBI Taxonomy" id="92487"/>
    <lineage>
        <taxon>Bacteria</taxon>
        <taxon>Pseudomonadati</taxon>
        <taxon>Pseudomonadota</taxon>
        <taxon>Gammaproteobacteria</taxon>
        <taxon>Thiotrichales</taxon>
        <taxon>Thiotrichaceae</taxon>
        <taxon>Thiothrix</taxon>
    </lineage>
</organism>
<dbReference type="EMBL" id="FUYB01000002">
    <property type="protein sequence ID" value="SKA70203.1"/>
    <property type="molecule type" value="Genomic_DNA"/>
</dbReference>
<dbReference type="Pfam" id="PF01618">
    <property type="entry name" value="MotA_ExbB"/>
    <property type="match status" value="1"/>
</dbReference>
<keyword evidence="3 7" id="KW-0812">Transmembrane</keyword>
<evidence type="ECO:0000256" key="7">
    <source>
        <dbReference type="SAM" id="Phobius"/>
    </source>
</evidence>
<evidence type="ECO:0000313" key="10">
    <source>
        <dbReference type="Proteomes" id="UP000190460"/>
    </source>
</evidence>
<evidence type="ECO:0000256" key="2">
    <source>
        <dbReference type="ARBA" id="ARBA00022475"/>
    </source>
</evidence>
<evidence type="ECO:0000256" key="4">
    <source>
        <dbReference type="ARBA" id="ARBA00022989"/>
    </source>
</evidence>
<comment type="subcellular location">
    <subcellularLocation>
        <location evidence="1">Cell membrane</location>
        <topology evidence="1">Multi-pass membrane protein</topology>
    </subcellularLocation>
    <subcellularLocation>
        <location evidence="6">Membrane</location>
        <topology evidence="6">Multi-pass membrane protein</topology>
    </subcellularLocation>
</comment>
<evidence type="ECO:0000256" key="6">
    <source>
        <dbReference type="RuleBase" id="RU004057"/>
    </source>
</evidence>
<evidence type="ECO:0000256" key="3">
    <source>
        <dbReference type="ARBA" id="ARBA00022692"/>
    </source>
</evidence>
<evidence type="ECO:0000313" key="9">
    <source>
        <dbReference type="EMBL" id="SKA70203.1"/>
    </source>
</evidence>
<dbReference type="RefSeq" id="WP_078921162.1">
    <property type="nucleotide sequence ID" value="NZ_FUYB01000002.1"/>
</dbReference>
<evidence type="ECO:0000256" key="1">
    <source>
        <dbReference type="ARBA" id="ARBA00004651"/>
    </source>
</evidence>
<protein>
    <submittedName>
        <fullName evidence="9">MotA/TolQ/ExbB proton channel family protein</fullName>
    </submittedName>
</protein>
<feature type="transmembrane region" description="Helical" evidence="7">
    <location>
        <begin position="12"/>
        <end position="36"/>
    </location>
</feature>
<evidence type="ECO:0000256" key="5">
    <source>
        <dbReference type="ARBA" id="ARBA00023136"/>
    </source>
</evidence>
<name>A0A1T4VYZ1_9GAMM</name>
<dbReference type="OrthoDB" id="8684834at2"/>
<feature type="domain" description="MotA/TolQ/ExbB proton channel" evidence="8">
    <location>
        <begin position="131"/>
        <end position="201"/>
    </location>
</feature>
<keyword evidence="2" id="KW-1003">Cell membrane</keyword>
<dbReference type="STRING" id="92487.SAMN02745130_00685"/>
<evidence type="ECO:0000259" key="8">
    <source>
        <dbReference type="Pfam" id="PF01618"/>
    </source>
</evidence>
<comment type="similarity">
    <text evidence="6">Belongs to the exbB/tolQ family.</text>
</comment>
<accession>A0A1T4VYZ1</accession>